<protein>
    <submittedName>
        <fullName evidence="4">Rossmann fold nucleotide-binding protein Smf possibly involved in DNA uptake</fullName>
    </submittedName>
</protein>
<dbReference type="InterPro" id="IPR010994">
    <property type="entry name" value="RuvA_2-like"/>
</dbReference>
<dbReference type="NCBIfam" id="TIGR00732">
    <property type="entry name" value="dprA"/>
    <property type="match status" value="1"/>
</dbReference>
<dbReference type="Pfam" id="PF02481">
    <property type="entry name" value="DNA_processg_A"/>
    <property type="match status" value="1"/>
</dbReference>
<name>T2ICT9_CROWT</name>
<organism evidence="4 5">
    <name type="scientific">Crocosphaera watsonii WH 8502</name>
    <dbReference type="NCBI Taxonomy" id="423474"/>
    <lineage>
        <taxon>Bacteria</taxon>
        <taxon>Bacillati</taxon>
        <taxon>Cyanobacteriota</taxon>
        <taxon>Cyanophyceae</taxon>
        <taxon>Oscillatoriophycideae</taxon>
        <taxon>Chroococcales</taxon>
        <taxon>Aphanothecaceae</taxon>
        <taxon>Crocosphaera</taxon>
    </lineage>
</organism>
<dbReference type="EMBL" id="CAQK01000332">
    <property type="protein sequence ID" value="CCQ50674.1"/>
    <property type="molecule type" value="Genomic_DNA"/>
</dbReference>
<dbReference type="Gene3D" id="1.10.10.10">
    <property type="entry name" value="Winged helix-like DNA-binding domain superfamily/Winged helix DNA-binding domain"/>
    <property type="match status" value="1"/>
</dbReference>
<dbReference type="SUPFAM" id="SSF102405">
    <property type="entry name" value="MCP/YpsA-like"/>
    <property type="match status" value="1"/>
</dbReference>
<evidence type="ECO:0000259" key="3">
    <source>
        <dbReference type="Pfam" id="PF17782"/>
    </source>
</evidence>
<dbReference type="GO" id="GO:0009294">
    <property type="term" value="P:DNA-mediated transformation"/>
    <property type="evidence" value="ECO:0007669"/>
    <property type="project" value="InterPro"/>
</dbReference>
<reference evidence="4 5" key="2">
    <citation type="submission" date="2013-09" db="EMBL/GenBank/DDBJ databases">
        <title>Whole genome comparison of six Crocosphaera watsonii strains with differing phenotypes.</title>
        <authorList>
            <person name="Bench S.R."/>
            <person name="Heller P."/>
            <person name="Frank I."/>
            <person name="Arciniega M."/>
            <person name="Shilova I.N."/>
            <person name="Zehr J.P."/>
        </authorList>
    </citation>
    <scope>NUCLEOTIDE SEQUENCE [LARGE SCALE GENOMIC DNA]</scope>
    <source>
        <strain evidence="4 5">WH 8502</strain>
    </source>
</reference>
<reference evidence="4 5" key="1">
    <citation type="submission" date="2013-01" db="EMBL/GenBank/DDBJ databases">
        <authorList>
            <person name="Bench S."/>
        </authorList>
    </citation>
    <scope>NUCLEOTIDE SEQUENCE [LARGE SCALE GENOMIC DNA]</scope>
    <source>
        <strain evidence="4 5">WH 8502</strain>
    </source>
</reference>
<dbReference type="SUPFAM" id="SSF47781">
    <property type="entry name" value="RuvA domain 2-like"/>
    <property type="match status" value="1"/>
</dbReference>
<dbReference type="InterPro" id="IPR041614">
    <property type="entry name" value="DprA_WH"/>
</dbReference>
<dbReference type="RefSeq" id="WP_021830262.1">
    <property type="nucleotide sequence ID" value="NZ_CAQK01000332.1"/>
</dbReference>
<dbReference type="InterPro" id="IPR003488">
    <property type="entry name" value="DprA"/>
</dbReference>
<dbReference type="InterPro" id="IPR057666">
    <property type="entry name" value="DrpA_SLOG"/>
</dbReference>
<evidence type="ECO:0000259" key="2">
    <source>
        <dbReference type="Pfam" id="PF02481"/>
    </source>
</evidence>
<feature type="domain" description="DprA winged helix" evidence="3">
    <location>
        <begin position="314"/>
        <end position="372"/>
    </location>
</feature>
<evidence type="ECO:0000313" key="5">
    <source>
        <dbReference type="Proteomes" id="UP000018348"/>
    </source>
</evidence>
<feature type="domain" description="Smf/DprA SLOG" evidence="2">
    <location>
        <begin position="80"/>
        <end position="291"/>
    </location>
</feature>
<proteinExistence type="inferred from homology"/>
<sequence length="377" mass="42056">MQNESAYWLAWSKIPRVGPILLKRMWQQFNSLETAWKATTEALGKIEGFGPKLINTIQQQRSQINPPELLKQHLQKNPQFWTPSDDNYPRLLLEIPSPPPLLYYQGQVNLLENKGNTPMVGIVGTRYPTDHGRRWTRKIAIALVKHGFTVVSGMAAGIDGIAHQACLENGGRTIAVLGTGVDMVYPSHHRQLHRDLQKRGLIISEYPSGTPGDRRHFPARNRIIAGLSRAVLVMEAPEKSGALITARYANEFCRDVYTLPNSPDIAQARGCLRLIHHGAEMILTEHELLDMLGAIPELDQGKQLSLFDVEKVEKKEALPQLDPDLLKIFQAIATEATAFDVIVEKAGLPTPQVSGGLLQLELEGLITQLPGMRYQRV</sequence>
<dbReference type="PANTHER" id="PTHR43022:SF1">
    <property type="entry name" value="PROTEIN SMF"/>
    <property type="match status" value="1"/>
</dbReference>
<evidence type="ECO:0000256" key="1">
    <source>
        <dbReference type="ARBA" id="ARBA00006525"/>
    </source>
</evidence>
<comment type="caution">
    <text evidence="4">The sequence shown here is derived from an EMBL/GenBank/DDBJ whole genome shotgun (WGS) entry which is preliminary data.</text>
</comment>
<accession>T2ICT9</accession>
<dbReference type="AlphaFoldDB" id="T2ICT9"/>
<gene>
    <name evidence="4" type="ORF">CWATWH8502_3759</name>
</gene>
<comment type="similarity">
    <text evidence="1">Belongs to the DprA/Smf family.</text>
</comment>
<dbReference type="Gene3D" id="3.40.50.450">
    <property type="match status" value="1"/>
</dbReference>
<dbReference type="Proteomes" id="UP000018348">
    <property type="component" value="Unassembled WGS sequence"/>
</dbReference>
<dbReference type="Pfam" id="PF17782">
    <property type="entry name" value="WHD_DprA"/>
    <property type="match status" value="1"/>
</dbReference>
<dbReference type="PANTHER" id="PTHR43022">
    <property type="entry name" value="PROTEIN SMF"/>
    <property type="match status" value="1"/>
</dbReference>
<dbReference type="InterPro" id="IPR036388">
    <property type="entry name" value="WH-like_DNA-bd_sf"/>
</dbReference>
<evidence type="ECO:0000313" key="4">
    <source>
        <dbReference type="EMBL" id="CCQ50674.1"/>
    </source>
</evidence>